<proteinExistence type="predicted"/>
<feature type="signal peptide" evidence="1">
    <location>
        <begin position="1"/>
        <end position="26"/>
    </location>
</feature>
<organism evidence="2 3">
    <name type="scientific">Congregibacter litoralis KT71</name>
    <dbReference type="NCBI Taxonomy" id="314285"/>
    <lineage>
        <taxon>Bacteria</taxon>
        <taxon>Pseudomonadati</taxon>
        <taxon>Pseudomonadota</taxon>
        <taxon>Gammaproteobacteria</taxon>
        <taxon>Cellvibrionales</taxon>
        <taxon>Halieaceae</taxon>
        <taxon>Congregibacter</taxon>
    </lineage>
</organism>
<evidence type="ECO:0000256" key="1">
    <source>
        <dbReference type="SAM" id="SignalP"/>
    </source>
</evidence>
<reference evidence="2 3" key="2">
    <citation type="journal article" date="2009" name="PLoS ONE">
        <title>The photosynthetic apparatus and its regulation in the aerobic gammaproteobacterium Congregibacter litoralis gen. nov., sp. nov.</title>
        <authorList>
            <person name="Spring S."/>
            <person name="Lunsdorf H."/>
            <person name="Fuchs B.M."/>
            <person name="Tindall B.J."/>
        </authorList>
    </citation>
    <scope>NUCLEOTIDE SEQUENCE [LARGE SCALE GENOMIC DNA]</scope>
    <source>
        <strain evidence="2">KT71</strain>
    </source>
</reference>
<reference evidence="2 3" key="1">
    <citation type="journal article" date="2007" name="Proc. Natl. Acad. Sci. U.S.A.">
        <title>Characterization of a marine gammaproteobacterium capable of aerobic anoxygenic photosynthesis.</title>
        <authorList>
            <person name="Fuchs B.M."/>
            <person name="Spring S."/>
            <person name="Teeling H."/>
            <person name="Quast C."/>
            <person name="Wulf J."/>
            <person name="Schattenhofer M."/>
            <person name="Yan S."/>
            <person name="Ferriera S."/>
            <person name="Johnson J."/>
            <person name="Glockner F.O."/>
            <person name="Amann R."/>
        </authorList>
    </citation>
    <scope>NUCLEOTIDE SEQUENCE [LARGE SCALE GENOMIC DNA]</scope>
    <source>
        <strain evidence="2">KT71</strain>
    </source>
</reference>
<dbReference type="NCBIfam" id="TIGR04433">
    <property type="entry name" value="UrcA_uranyl"/>
    <property type="match status" value="1"/>
</dbReference>
<keyword evidence="1" id="KW-0732">Signal</keyword>
<dbReference type="RefSeq" id="WP_008292565.1">
    <property type="nucleotide sequence ID" value="NZ_CM002299.1"/>
</dbReference>
<dbReference type="InterPro" id="IPR030972">
    <property type="entry name" value="UrcA_uranyl"/>
</dbReference>
<gene>
    <name evidence="2" type="ORF">KT71_00880</name>
</gene>
<accession>A4A640</accession>
<dbReference type="AlphaFoldDB" id="A4A640"/>
<dbReference type="OrthoDB" id="5738237at2"/>
<dbReference type="eggNOG" id="ENOG50339VS">
    <property type="taxonomic scope" value="Bacteria"/>
</dbReference>
<dbReference type="EMBL" id="AAOA02000002">
    <property type="protein sequence ID" value="EAQ98487.1"/>
    <property type="molecule type" value="Genomic_DNA"/>
</dbReference>
<sequence>MKSIQRVIFATAVSGALAAFAVQASAGSTTEVIADSVTAPAEVAVSFSDLNLDSVEGQKALHYRLARAAEQVCGHNDIRRAGGVAQAARNEDCYERSLSRALSKVNASAVASAN</sequence>
<feature type="chain" id="PRO_5002665641" description="UrcA family protein" evidence="1">
    <location>
        <begin position="27"/>
        <end position="114"/>
    </location>
</feature>
<evidence type="ECO:0008006" key="4">
    <source>
        <dbReference type="Google" id="ProtNLM"/>
    </source>
</evidence>
<dbReference type="HOGENOM" id="CLU_168218_0_0_6"/>
<evidence type="ECO:0000313" key="2">
    <source>
        <dbReference type="EMBL" id="EAQ98487.1"/>
    </source>
</evidence>
<protein>
    <recommendedName>
        <fullName evidence="4">UrcA family protein</fullName>
    </recommendedName>
</protein>
<evidence type="ECO:0000313" key="3">
    <source>
        <dbReference type="Proteomes" id="UP000019205"/>
    </source>
</evidence>
<keyword evidence="3" id="KW-1185">Reference proteome</keyword>
<name>A4A640_9GAMM</name>
<dbReference type="Proteomes" id="UP000019205">
    <property type="component" value="Chromosome"/>
</dbReference>
<comment type="caution">
    <text evidence="2">The sequence shown here is derived from an EMBL/GenBank/DDBJ whole genome shotgun (WGS) entry which is preliminary data.</text>
</comment>